<accession>A0ABZ3GFU0</accession>
<dbReference type="EMBL" id="CP154792">
    <property type="protein sequence ID" value="XAN19604.1"/>
    <property type="molecule type" value="Genomic_DNA"/>
</dbReference>
<dbReference type="RefSeq" id="WP_343499653.1">
    <property type="nucleotide sequence ID" value="NZ_CP154792.1"/>
</dbReference>
<keyword evidence="2" id="KW-1185">Reference proteome</keyword>
<evidence type="ECO:0008006" key="3">
    <source>
        <dbReference type="Google" id="ProtNLM"/>
    </source>
</evidence>
<reference evidence="1 2" key="1">
    <citation type="submission" date="2024-05" db="EMBL/GenBank/DDBJ databases">
        <title>Achromobacter denitrificans. BP1, complete genome.</title>
        <authorList>
            <person name="Zhang B."/>
        </authorList>
    </citation>
    <scope>NUCLEOTIDE SEQUENCE [LARGE SCALE GENOMIC DNA]</scope>
    <source>
        <strain evidence="1 2">BP1</strain>
    </source>
</reference>
<evidence type="ECO:0000313" key="1">
    <source>
        <dbReference type="EMBL" id="XAN19604.1"/>
    </source>
</evidence>
<protein>
    <recommendedName>
        <fullName evidence="3">Lysozyme</fullName>
    </recommendedName>
</protein>
<evidence type="ECO:0000313" key="2">
    <source>
        <dbReference type="Proteomes" id="UP001446337"/>
    </source>
</evidence>
<gene>
    <name evidence="1" type="ORF">AAIK43_16545</name>
</gene>
<organism evidence="1 2">
    <name type="scientific">Achromobacter denitrificans</name>
    <name type="common">Alcaligenes denitrificans</name>
    <dbReference type="NCBI Taxonomy" id="32002"/>
    <lineage>
        <taxon>Bacteria</taxon>
        <taxon>Pseudomonadati</taxon>
        <taxon>Pseudomonadota</taxon>
        <taxon>Betaproteobacteria</taxon>
        <taxon>Burkholderiales</taxon>
        <taxon>Alcaligenaceae</taxon>
        <taxon>Achromobacter</taxon>
    </lineage>
</organism>
<name>A0ABZ3GFU0_ACHDE</name>
<dbReference type="Proteomes" id="UP001446337">
    <property type="component" value="Chromosome"/>
</dbReference>
<proteinExistence type="predicted"/>
<sequence>MSPLGTIVRTAIDPALALLPAKMDTPAARVMLLAIGLQESRFIHRRQIGGPARGFWQFEKGGGVRGVLTHASTREHAQLVCKARGVPATADAVYEALDKDDVLAAAFARLLLWSDPKTLPALGDADAAWALYLRTWRPGKPHPETWPDLYRQSVSEVAP</sequence>